<dbReference type="Gene3D" id="2.120.10.30">
    <property type="entry name" value="TolB, C-terminal domain"/>
    <property type="match status" value="1"/>
</dbReference>
<evidence type="ECO:0000313" key="4">
    <source>
        <dbReference type="EMBL" id="CAF1441043.1"/>
    </source>
</evidence>
<evidence type="ECO:0000313" key="3">
    <source>
        <dbReference type="EMBL" id="CAF1064209.1"/>
    </source>
</evidence>
<dbReference type="EMBL" id="CAJNOR010001048">
    <property type="protein sequence ID" value="CAF1064209.1"/>
    <property type="molecule type" value="Genomic_DNA"/>
</dbReference>
<dbReference type="PANTHER" id="PTHR24104">
    <property type="entry name" value="E3 UBIQUITIN-PROTEIN LIGASE NHLRC1-RELATED"/>
    <property type="match status" value="1"/>
</dbReference>
<gene>
    <name evidence="4" type="ORF">EDS130_LOCUS38873</name>
    <name evidence="3" type="ORF">XAT740_LOCUS16455</name>
</gene>
<accession>A0A814LIV3</accession>
<evidence type="ECO:0000256" key="2">
    <source>
        <dbReference type="SAM" id="SignalP"/>
    </source>
</evidence>
<keyword evidence="5" id="KW-1185">Reference proteome</keyword>
<comment type="caution">
    <text evidence="3">The sequence shown here is derived from an EMBL/GenBank/DDBJ whole genome shotgun (WGS) entry which is preliminary data.</text>
</comment>
<dbReference type="EMBL" id="CAJNOJ010000418">
    <property type="protein sequence ID" value="CAF1441043.1"/>
    <property type="molecule type" value="Genomic_DNA"/>
</dbReference>
<feature type="signal peptide" evidence="2">
    <location>
        <begin position="1"/>
        <end position="16"/>
    </location>
</feature>
<evidence type="ECO:0008006" key="6">
    <source>
        <dbReference type="Google" id="ProtNLM"/>
    </source>
</evidence>
<dbReference type="PANTHER" id="PTHR24104:SF25">
    <property type="entry name" value="PROTEIN LIN-41"/>
    <property type="match status" value="1"/>
</dbReference>
<dbReference type="AlphaFoldDB" id="A0A814LIV3"/>
<dbReference type="InterPro" id="IPR050952">
    <property type="entry name" value="TRIM-NHL_E3_ligases"/>
</dbReference>
<proteinExistence type="predicted"/>
<dbReference type="Gene3D" id="2.40.10.500">
    <property type="match status" value="2"/>
</dbReference>
<dbReference type="CDD" id="cd05819">
    <property type="entry name" value="NHL"/>
    <property type="match status" value="1"/>
</dbReference>
<protein>
    <recommendedName>
        <fullName evidence="6">NHL repeat protein</fullName>
    </recommendedName>
</protein>
<dbReference type="InterPro" id="IPR001258">
    <property type="entry name" value="NHL_repeat"/>
</dbReference>
<keyword evidence="2" id="KW-0732">Signal</keyword>
<dbReference type="GO" id="GO:0008270">
    <property type="term" value="F:zinc ion binding"/>
    <property type="evidence" value="ECO:0007669"/>
    <property type="project" value="UniProtKB-KW"/>
</dbReference>
<dbReference type="InterPro" id="IPR011042">
    <property type="entry name" value="6-blade_b-propeller_TolB-like"/>
</dbReference>
<keyword evidence="1" id="KW-0677">Repeat</keyword>
<reference evidence="3" key="1">
    <citation type="submission" date="2021-02" db="EMBL/GenBank/DDBJ databases">
        <authorList>
            <person name="Nowell W R."/>
        </authorList>
    </citation>
    <scope>NUCLEOTIDE SEQUENCE</scope>
</reference>
<feature type="chain" id="PRO_5036410459" description="NHL repeat protein" evidence="2">
    <location>
        <begin position="17"/>
        <end position="423"/>
    </location>
</feature>
<dbReference type="Proteomes" id="UP000663852">
    <property type="component" value="Unassembled WGS sequence"/>
</dbReference>
<dbReference type="Pfam" id="PF01436">
    <property type="entry name" value="NHL"/>
    <property type="match status" value="2"/>
</dbReference>
<dbReference type="SUPFAM" id="SSF101898">
    <property type="entry name" value="NHL repeat"/>
    <property type="match status" value="1"/>
</dbReference>
<dbReference type="OrthoDB" id="273823at2759"/>
<evidence type="ECO:0000256" key="1">
    <source>
        <dbReference type="ARBA" id="ARBA00022737"/>
    </source>
</evidence>
<sequence length="423" mass="45969">MNFWILLSLTLHHTCSVPIGYIAFASLVSTNSSQPTTMNGTGEECVCIMLFSSNLFAINSFFNNTCQLFSNANIASTTFTLVIDPNSRVFYRDEAIFYDDGEEYTTNTPEMTTTVPCALVNPPLMGTTIFGLENGTSGSSLSTLKAPWGITVNSDDSLLIGDNTNNRVLYVAPNATTGQKVAPSSGSLYARRAYFDSSYLNLYVVDCDRCQMTRYFNGSLTKTIVFSPSCGTNLTQTGKSASFVIDSNGSFYVADNVNHRIMLWPVNATVGIILAGETNISGNDTQHFRNPQDIVLDELAGVYYVADTNNHRILRFFMNSSDGTVVAGGNGAGTASNQLYSPCGLYFSKKNNTFYIADTSNHRIVRWCLGCSEGVTVAGSCNGASGTSAYQLAAPTTVTMDKTESYLYVADRGNNRIQRFDIN</sequence>
<name>A0A814LIV3_ADIRI</name>
<dbReference type="Proteomes" id="UP000663828">
    <property type="component" value="Unassembled WGS sequence"/>
</dbReference>
<organism evidence="3 5">
    <name type="scientific">Adineta ricciae</name>
    <name type="common">Rotifer</name>
    <dbReference type="NCBI Taxonomy" id="249248"/>
    <lineage>
        <taxon>Eukaryota</taxon>
        <taxon>Metazoa</taxon>
        <taxon>Spiralia</taxon>
        <taxon>Gnathifera</taxon>
        <taxon>Rotifera</taxon>
        <taxon>Eurotatoria</taxon>
        <taxon>Bdelloidea</taxon>
        <taxon>Adinetida</taxon>
        <taxon>Adinetidae</taxon>
        <taxon>Adineta</taxon>
    </lineage>
</organism>
<evidence type="ECO:0000313" key="5">
    <source>
        <dbReference type="Proteomes" id="UP000663828"/>
    </source>
</evidence>